<comment type="caution">
    <text evidence="4">Lacks conserved residue(s) required for the propagation of feature annotation.</text>
</comment>
<evidence type="ECO:0000256" key="3">
    <source>
        <dbReference type="ARBA" id="ARBA00023098"/>
    </source>
</evidence>
<dbReference type="PANTHER" id="PTHR14226">
    <property type="entry name" value="NEUROPATHY TARGET ESTERASE/SWISS CHEESE D.MELANOGASTER"/>
    <property type="match status" value="1"/>
</dbReference>
<name>A0ABW9G1P9_9GAMM</name>
<evidence type="ECO:0000313" key="6">
    <source>
        <dbReference type="EMBL" id="MFM2483631.1"/>
    </source>
</evidence>
<dbReference type="Pfam" id="PF01734">
    <property type="entry name" value="Patatin"/>
    <property type="match status" value="1"/>
</dbReference>
<organism evidence="6 7">
    <name type="scientific">Celerinatantimonas yamalensis</name>
    <dbReference type="NCBI Taxonomy" id="559956"/>
    <lineage>
        <taxon>Bacteria</taxon>
        <taxon>Pseudomonadati</taxon>
        <taxon>Pseudomonadota</taxon>
        <taxon>Gammaproteobacteria</taxon>
        <taxon>Celerinatantimonadaceae</taxon>
        <taxon>Celerinatantimonas</taxon>
    </lineage>
</organism>
<keyword evidence="7" id="KW-1185">Reference proteome</keyword>
<dbReference type="InterPro" id="IPR016035">
    <property type="entry name" value="Acyl_Trfase/lysoPLipase"/>
</dbReference>
<dbReference type="InterPro" id="IPR002641">
    <property type="entry name" value="PNPLA_dom"/>
</dbReference>
<comment type="caution">
    <text evidence="6">The sequence shown here is derived from an EMBL/GenBank/DDBJ whole genome shotgun (WGS) entry which is preliminary data.</text>
</comment>
<dbReference type="Gene3D" id="3.40.1090.10">
    <property type="entry name" value="Cytosolic phospholipase A2 catalytic domain"/>
    <property type="match status" value="2"/>
</dbReference>
<evidence type="ECO:0000256" key="1">
    <source>
        <dbReference type="ARBA" id="ARBA00022801"/>
    </source>
</evidence>
<accession>A0ABW9G1P9</accession>
<dbReference type="NCBIfam" id="NF007623">
    <property type="entry name" value="PRK10279.1"/>
    <property type="match status" value="1"/>
</dbReference>
<evidence type="ECO:0000259" key="5">
    <source>
        <dbReference type="PROSITE" id="PS51635"/>
    </source>
</evidence>
<dbReference type="RefSeq" id="WP_408621765.1">
    <property type="nucleotide sequence ID" value="NZ_JBEQCT010000001.1"/>
</dbReference>
<dbReference type="PROSITE" id="PS51635">
    <property type="entry name" value="PNPLA"/>
    <property type="match status" value="1"/>
</dbReference>
<dbReference type="SUPFAM" id="SSF52151">
    <property type="entry name" value="FabD/lysophospholipase-like"/>
    <property type="match status" value="1"/>
</dbReference>
<keyword evidence="3 4" id="KW-0443">Lipid metabolism</keyword>
<proteinExistence type="predicted"/>
<evidence type="ECO:0000256" key="4">
    <source>
        <dbReference type="PROSITE-ProRule" id="PRU01161"/>
    </source>
</evidence>
<evidence type="ECO:0000256" key="2">
    <source>
        <dbReference type="ARBA" id="ARBA00022963"/>
    </source>
</evidence>
<sequence length="318" mass="35270">MSWQLSSSSPRLGVALGSGAAKGWSHIGVLLELKKLGITPHYVAGCSIGAYVGAAYANDHLEELEQWVRTLTNWQVFKLLDLGLRQGGLLSGKKVFSMTEALLGARRVEASRIPFAAVATELYTGREVWLKRGNMRRAVRASCGMPGLFSPIRWHGQWLIDGAVSNPVPVSLCRAMGASHVIAIDLQANRFNHHRAVYPPLLLEAQRMPSVDTRADTMFSRMMGVGQGYIQSVIGRLGKHKRQQGPIQPNMMAVMSGALDILEDKLKRARMAGDPPEVIITPRVEDIGLMEFFRAEEAIEAGRQAVRERRDQLEFFRR</sequence>
<feature type="domain" description="PNPLA" evidence="5">
    <location>
        <begin position="14"/>
        <end position="174"/>
    </location>
</feature>
<feature type="active site" description="Proton acceptor" evidence="4">
    <location>
        <position position="161"/>
    </location>
</feature>
<dbReference type="InterPro" id="IPR050301">
    <property type="entry name" value="NTE"/>
</dbReference>
<protein>
    <submittedName>
        <fullName evidence="6">Patatin-like phospholipase RssA</fullName>
    </submittedName>
</protein>
<dbReference type="EMBL" id="JBEQCT010000001">
    <property type="protein sequence ID" value="MFM2483631.1"/>
    <property type="molecule type" value="Genomic_DNA"/>
</dbReference>
<feature type="short sequence motif" description="DGA/G" evidence="4">
    <location>
        <begin position="161"/>
        <end position="163"/>
    </location>
</feature>
<evidence type="ECO:0000313" key="7">
    <source>
        <dbReference type="Proteomes" id="UP001629953"/>
    </source>
</evidence>
<gene>
    <name evidence="6" type="primary">rssA</name>
    <name evidence="6" type="ORF">ABUE30_00815</name>
</gene>
<feature type="short sequence motif" description="GXSXG" evidence="4">
    <location>
        <begin position="45"/>
        <end position="49"/>
    </location>
</feature>
<keyword evidence="1 4" id="KW-0378">Hydrolase</keyword>
<feature type="active site" description="Nucleophile" evidence="4">
    <location>
        <position position="47"/>
    </location>
</feature>
<dbReference type="Proteomes" id="UP001629953">
    <property type="component" value="Unassembled WGS sequence"/>
</dbReference>
<reference evidence="6 7" key="1">
    <citation type="journal article" date="2013" name="Int. J. Syst. Evol. Microbiol.">
        <title>Celerinatantimonas yamalensis sp. nov., a cold-adapted diazotrophic bacterium from a cold permafrost brine.</title>
        <authorList>
            <person name="Shcherbakova V."/>
            <person name="Chuvilskaya N."/>
            <person name="Rivkina E."/>
            <person name="Demidov N."/>
            <person name="Uchaeva V."/>
            <person name="Suetin S."/>
            <person name="Suzina N."/>
            <person name="Gilichinsky D."/>
        </authorList>
    </citation>
    <scope>NUCLEOTIDE SEQUENCE [LARGE SCALE GENOMIC DNA]</scope>
    <source>
        <strain evidence="6 7">C7</strain>
    </source>
</reference>
<dbReference type="PANTHER" id="PTHR14226:SF76">
    <property type="entry name" value="NTE FAMILY PROTEIN RSSA"/>
    <property type="match status" value="1"/>
</dbReference>
<keyword evidence="2 4" id="KW-0442">Lipid degradation</keyword>